<dbReference type="GeneID" id="63146959"/>
<comment type="caution">
    <text evidence="7">The sequence shown here is derived from an EMBL/GenBank/DDBJ whole genome shotgun (WGS) entry which is preliminary data.</text>
</comment>
<dbReference type="InterPro" id="IPR000914">
    <property type="entry name" value="SBP_5_dom"/>
</dbReference>
<protein>
    <recommendedName>
        <fullName evidence="6">Solute-binding protein family 5 domain-containing protein</fullName>
    </recommendedName>
</protein>
<sequence length="551" mass="61831">MKKILWGSVGLVFLLAGCQSNTTKKEETNKTPEQKVTMAVNQELSSLDSTLATDTYSITVLNNVMEGLYRLDENNQLVPASAKDVPTVSDDKLTYTINLRDDLKWSNGDKVTADDFVYGWQKAVNPDTGSEYSGLFAGIKNATEIIEGKLPETDLGIKAVDETTIEVTMERPVPYFESLLAFPTFFPQNKAFVEKEGKQYGATNENLIYNGPFVLEDFDGAGTDTEWKLTKNPTYWDKDKVKLDTIVNQVSKEPSTSVRLFEAGELDDVTLSGELAKQYQEDEAFTPLPKAGTTYLTFNQSEDFFKNKKARQAVSLVLDRKNITEFILADGSKEPKGLVPNGMSFSPTDKKDFADISKPMVKTDIEEAKKLWEEAKKLWEEAKKETGTKEITFDLLSYDDEVIKKLAEAIQFDIEDKLSGSKVNVNIVPLTAAIEKGRNAEFDLFLFGWGADYPDPSSFMELLTTDSPYNYGKYSNKDFDELVEKASTTDVTDDEKRWNDYIEAENILTDDAAVSPIFQKAEAKLRNPKLKGIVNHSTGAQFDFKEAYLEE</sequence>
<keyword evidence="5" id="KW-0571">Peptide transport</keyword>
<evidence type="ECO:0000256" key="4">
    <source>
        <dbReference type="ARBA" id="ARBA00022729"/>
    </source>
</evidence>
<dbReference type="PANTHER" id="PTHR30290">
    <property type="entry name" value="PERIPLASMIC BINDING COMPONENT OF ABC TRANSPORTER"/>
    <property type="match status" value="1"/>
</dbReference>
<dbReference type="FunFam" id="3.90.76.10:FF:000001">
    <property type="entry name" value="Oligopeptide ABC transporter substrate-binding protein"/>
    <property type="match status" value="1"/>
</dbReference>
<dbReference type="EMBL" id="NGJX01000010">
    <property type="protein sequence ID" value="RSU00898.1"/>
    <property type="molecule type" value="Genomic_DNA"/>
</dbReference>
<dbReference type="Proteomes" id="UP000288197">
    <property type="component" value="Unassembled WGS sequence"/>
</dbReference>
<keyword evidence="3" id="KW-0813">Transport</keyword>
<dbReference type="FunFam" id="3.10.105.10:FF:000001">
    <property type="entry name" value="Oligopeptide ABC transporter, oligopeptide-binding protein"/>
    <property type="match status" value="1"/>
</dbReference>
<dbReference type="PROSITE" id="PS51257">
    <property type="entry name" value="PROKAR_LIPOPROTEIN"/>
    <property type="match status" value="1"/>
</dbReference>
<accession>A0A369ATT8</accession>
<reference evidence="7 8" key="1">
    <citation type="submission" date="2017-05" db="EMBL/GenBank/DDBJ databases">
        <title>Vagococcus spp. assemblies.</title>
        <authorList>
            <person name="Gulvik C.A."/>
        </authorList>
    </citation>
    <scope>NUCLEOTIDE SEQUENCE [LARGE SCALE GENOMIC DNA]</scope>
    <source>
        <strain evidence="7 8">NCFB 2497</strain>
    </source>
</reference>
<dbReference type="Pfam" id="PF00496">
    <property type="entry name" value="SBP_bac_5"/>
    <property type="match status" value="1"/>
</dbReference>
<dbReference type="RefSeq" id="WP_114290072.1">
    <property type="nucleotide sequence ID" value="NZ_NGJX01000010.1"/>
</dbReference>
<name>A0A369ATT8_9ENTE</name>
<dbReference type="CDD" id="cd08504">
    <property type="entry name" value="PBP2_OppA"/>
    <property type="match status" value="1"/>
</dbReference>
<organism evidence="7 8">
    <name type="scientific">Vagococcus fluvialis</name>
    <dbReference type="NCBI Taxonomy" id="2738"/>
    <lineage>
        <taxon>Bacteria</taxon>
        <taxon>Bacillati</taxon>
        <taxon>Bacillota</taxon>
        <taxon>Bacilli</taxon>
        <taxon>Lactobacillales</taxon>
        <taxon>Enterococcaceae</taxon>
        <taxon>Vagococcus</taxon>
    </lineage>
</organism>
<dbReference type="PIRSF" id="PIRSF002741">
    <property type="entry name" value="MppA"/>
    <property type="match status" value="1"/>
</dbReference>
<evidence type="ECO:0000256" key="1">
    <source>
        <dbReference type="ARBA" id="ARBA00004196"/>
    </source>
</evidence>
<evidence type="ECO:0000256" key="5">
    <source>
        <dbReference type="ARBA" id="ARBA00022856"/>
    </source>
</evidence>
<dbReference type="Gene3D" id="3.90.76.10">
    <property type="entry name" value="Dipeptide-binding Protein, Domain 1"/>
    <property type="match status" value="1"/>
</dbReference>
<proteinExistence type="inferred from homology"/>
<dbReference type="GO" id="GO:0030288">
    <property type="term" value="C:outer membrane-bounded periplasmic space"/>
    <property type="evidence" value="ECO:0007669"/>
    <property type="project" value="UniProtKB-ARBA"/>
</dbReference>
<dbReference type="Gene3D" id="3.10.105.10">
    <property type="entry name" value="Dipeptide-binding Protein, Domain 3"/>
    <property type="match status" value="1"/>
</dbReference>
<comment type="subcellular location">
    <subcellularLocation>
        <location evidence="1">Cell envelope</location>
    </subcellularLocation>
</comment>
<keyword evidence="8" id="KW-1185">Reference proteome</keyword>
<feature type="domain" description="Solute-binding protein family 5" evidence="6">
    <location>
        <begin position="77"/>
        <end position="469"/>
    </location>
</feature>
<evidence type="ECO:0000256" key="2">
    <source>
        <dbReference type="ARBA" id="ARBA00005695"/>
    </source>
</evidence>
<dbReference type="PANTHER" id="PTHR30290:SF10">
    <property type="entry name" value="PERIPLASMIC OLIGOPEPTIDE-BINDING PROTEIN-RELATED"/>
    <property type="match status" value="1"/>
</dbReference>
<gene>
    <name evidence="7" type="ORF">CBF32_09820</name>
</gene>
<dbReference type="GO" id="GO:0015833">
    <property type="term" value="P:peptide transport"/>
    <property type="evidence" value="ECO:0007669"/>
    <property type="project" value="UniProtKB-KW"/>
</dbReference>
<dbReference type="OrthoDB" id="403896at2"/>
<evidence type="ECO:0000256" key="3">
    <source>
        <dbReference type="ARBA" id="ARBA00022448"/>
    </source>
</evidence>
<evidence type="ECO:0000313" key="8">
    <source>
        <dbReference type="Proteomes" id="UP000288197"/>
    </source>
</evidence>
<comment type="similarity">
    <text evidence="2">Belongs to the bacterial solute-binding protein 5 family.</text>
</comment>
<evidence type="ECO:0000259" key="6">
    <source>
        <dbReference type="Pfam" id="PF00496"/>
    </source>
</evidence>
<keyword evidence="5" id="KW-0653">Protein transport</keyword>
<dbReference type="GO" id="GO:0043190">
    <property type="term" value="C:ATP-binding cassette (ABC) transporter complex"/>
    <property type="evidence" value="ECO:0007669"/>
    <property type="project" value="InterPro"/>
</dbReference>
<evidence type="ECO:0000313" key="7">
    <source>
        <dbReference type="EMBL" id="RSU00898.1"/>
    </source>
</evidence>
<dbReference type="GO" id="GO:1904680">
    <property type="term" value="F:peptide transmembrane transporter activity"/>
    <property type="evidence" value="ECO:0007669"/>
    <property type="project" value="TreeGrafter"/>
</dbReference>
<dbReference type="InterPro" id="IPR039424">
    <property type="entry name" value="SBP_5"/>
</dbReference>
<keyword evidence="4" id="KW-0732">Signal</keyword>
<dbReference type="InterPro" id="IPR030678">
    <property type="entry name" value="Peptide/Ni-bd"/>
</dbReference>
<dbReference type="Gene3D" id="3.40.190.10">
    <property type="entry name" value="Periplasmic binding protein-like II"/>
    <property type="match status" value="1"/>
</dbReference>
<dbReference type="AlphaFoldDB" id="A0A369ATT8"/>
<dbReference type="SUPFAM" id="SSF53850">
    <property type="entry name" value="Periplasmic binding protein-like II"/>
    <property type="match status" value="1"/>
</dbReference>